<dbReference type="InterPro" id="IPR021913">
    <property type="entry name" value="DUF3526"/>
</dbReference>
<proteinExistence type="predicted"/>
<gene>
    <name evidence="2" type="ORF">GCM10008964_10690</name>
</gene>
<dbReference type="EMBL" id="BAAADG010000004">
    <property type="protein sequence ID" value="GAA0221052.1"/>
    <property type="molecule type" value="Genomic_DNA"/>
</dbReference>
<dbReference type="Proteomes" id="UP001501476">
    <property type="component" value="Unassembled WGS sequence"/>
</dbReference>
<dbReference type="Pfam" id="PF12040">
    <property type="entry name" value="DUF3526"/>
    <property type="match status" value="1"/>
</dbReference>
<evidence type="ECO:0000313" key="3">
    <source>
        <dbReference type="Proteomes" id="UP001501476"/>
    </source>
</evidence>
<reference evidence="2 3" key="1">
    <citation type="journal article" date="2019" name="Int. J. Syst. Evol. Microbiol.">
        <title>The Global Catalogue of Microorganisms (GCM) 10K type strain sequencing project: providing services to taxonomists for standard genome sequencing and annotation.</title>
        <authorList>
            <consortium name="The Broad Institute Genomics Platform"/>
            <consortium name="The Broad Institute Genome Sequencing Center for Infectious Disease"/>
            <person name="Wu L."/>
            <person name="Ma J."/>
        </authorList>
    </citation>
    <scope>NUCLEOTIDE SEQUENCE [LARGE SCALE GENOMIC DNA]</scope>
    <source>
        <strain evidence="2 3">JCM 6886</strain>
    </source>
</reference>
<evidence type="ECO:0000313" key="2">
    <source>
        <dbReference type="EMBL" id="GAA0221052.1"/>
    </source>
</evidence>
<evidence type="ECO:0000256" key="1">
    <source>
        <dbReference type="SAM" id="Phobius"/>
    </source>
</evidence>
<comment type="caution">
    <text evidence="2">The sequence shown here is derived from an EMBL/GenBank/DDBJ whole genome shotgun (WGS) entry which is preliminary data.</text>
</comment>
<feature type="transmembrane region" description="Helical" evidence="1">
    <location>
        <begin position="136"/>
        <end position="154"/>
    </location>
</feature>
<feature type="transmembrane region" description="Helical" evidence="1">
    <location>
        <begin position="425"/>
        <end position="445"/>
    </location>
</feature>
<keyword evidence="1" id="KW-0472">Membrane</keyword>
<keyword evidence="1" id="KW-1133">Transmembrane helix</keyword>
<dbReference type="RefSeq" id="WP_286304370.1">
    <property type="nucleotide sequence ID" value="NZ_AP027741.1"/>
</dbReference>
<feature type="transmembrane region" description="Helical" evidence="1">
    <location>
        <begin position="175"/>
        <end position="198"/>
    </location>
</feature>
<protein>
    <recommendedName>
        <fullName evidence="4">DUF3526 domain-containing protein</fullName>
    </recommendedName>
</protein>
<name>A0ABN0TGJ3_9GAMM</name>
<keyword evidence="3" id="KW-1185">Reference proteome</keyword>
<sequence>MNLFAIEMKLFWANRLNKWLLLTYLVAGVVAISLSQVTYERELEHYQLAETFYQNEIEHYQEQFDKQQLQLGYMGYYLFHPVAQLPQAWSALFRGQRDESANHLRVRLLGLQSQVNANALGNTDAQRFGQFDLSFLWLYLMPLLIGAMTINLLADEKSSGRWPMLVAQVSKGTQLIFRKMAVPALMVLTVNVTLLVLATWMTSVTIDSSWLAVLLQVVLYQLCWWLICGWIVFLNKEASFNYLSLISIWLVFTFIVPGMAYLYQIQQQEAGKDAAIVFEQRQYMNDSWDKDKKADFEAYLAKFPQWTPTAPLGDEFDWRWYYGQQQMSDVVVSDLVEKRYQSQLASHQQGQAFSWFSPVMTMQYSFNRLANSDMLANVDFNQQVAEYQQSLRDFFWSFYFFDTAFEKTDFADIPSFNYQPDNAAFIWQGSLKLLLLSLVFGVLLWRKVSAFHER</sequence>
<feature type="transmembrane region" description="Helical" evidence="1">
    <location>
        <begin position="240"/>
        <end position="263"/>
    </location>
</feature>
<organism evidence="2 3">
    <name type="scientific">Methylophaga marina</name>
    <dbReference type="NCBI Taxonomy" id="45495"/>
    <lineage>
        <taxon>Bacteria</taxon>
        <taxon>Pseudomonadati</taxon>
        <taxon>Pseudomonadota</taxon>
        <taxon>Gammaproteobacteria</taxon>
        <taxon>Thiotrichales</taxon>
        <taxon>Piscirickettsiaceae</taxon>
        <taxon>Methylophaga</taxon>
    </lineage>
</organism>
<feature type="transmembrane region" description="Helical" evidence="1">
    <location>
        <begin position="21"/>
        <end position="39"/>
    </location>
</feature>
<accession>A0ABN0TGJ3</accession>
<evidence type="ECO:0008006" key="4">
    <source>
        <dbReference type="Google" id="ProtNLM"/>
    </source>
</evidence>
<keyword evidence="1" id="KW-0812">Transmembrane</keyword>
<feature type="transmembrane region" description="Helical" evidence="1">
    <location>
        <begin position="210"/>
        <end position="233"/>
    </location>
</feature>